<dbReference type="SUPFAM" id="SSF51182">
    <property type="entry name" value="RmlC-like cupins"/>
    <property type="match status" value="1"/>
</dbReference>
<sequence>MDIRPEQMEATRIARWGKVQPYGETFIESRLPGFNKRLYKLINRGVLENKGVEPAIQGEHRFGVSLIEVPVGQGANLHSHKTEEVFFPLNGKMVVFWGDHGEHEVELNAWDCFSVPVGLMRGFRNPNDHTLLIYSVVGGTDAEVGRITWHPDVVKAAEATGLSHDAAGFLETADADGGNA</sequence>
<dbReference type="RefSeq" id="WP_204732940.1">
    <property type="nucleotide sequence ID" value="NZ_JAVDWE010000002.1"/>
</dbReference>
<proteinExistence type="predicted"/>
<dbReference type="EMBL" id="JAVDWE010000002">
    <property type="protein sequence ID" value="MDR7093174.1"/>
    <property type="molecule type" value="Genomic_DNA"/>
</dbReference>
<comment type="caution">
    <text evidence="2">The sequence shown here is derived from an EMBL/GenBank/DDBJ whole genome shotgun (WGS) entry which is preliminary data.</text>
</comment>
<evidence type="ECO:0000259" key="1">
    <source>
        <dbReference type="Pfam" id="PF07883"/>
    </source>
</evidence>
<dbReference type="Proteomes" id="UP001265550">
    <property type="component" value="Unassembled WGS sequence"/>
</dbReference>
<dbReference type="Pfam" id="PF07883">
    <property type="entry name" value="Cupin_2"/>
    <property type="match status" value="1"/>
</dbReference>
<organism evidence="2 3">
    <name type="scientific">Hydrogenophaga laconesensis</name>
    <dbReference type="NCBI Taxonomy" id="1805971"/>
    <lineage>
        <taxon>Bacteria</taxon>
        <taxon>Pseudomonadati</taxon>
        <taxon>Pseudomonadota</taxon>
        <taxon>Betaproteobacteria</taxon>
        <taxon>Burkholderiales</taxon>
        <taxon>Comamonadaceae</taxon>
        <taxon>Hydrogenophaga</taxon>
    </lineage>
</organism>
<keyword evidence="3" id="KW-1185">Reference proteome</keyword>
<accession>A0ABU1V6U8</accession>
<reference evidence="2 3" key="1">
    <citation type="submission" date="2023-07" db="EMBL/GenBank/DDBJ databases">
        <title>Sorghum-associated microbial communities from plants grown in Nebraska, USA.</title>
        <authorList>
            <person name="Schachtman D."/>
        </authorList>
    </citation>
    <scope>NUCLEOTIDE SEQUENCE [LARGE SCALE GENOMIC DNA]</scope>
    <source>
        <strain evidence="2 3">BE240</strain>
    </source>
</reference>
<dbReference type="InterPro" id="IPR011051">
    <property type="entry name" value="RmlC_Cupin_sf"/>
</dbReference>
<dbReference type="InterPro" id="IPR013096">
    <property type="entry name" value="Cupin_2"/>
</dbReference>
<evidence type="ECO:0000313" key="2">
    <source>
        <dbReference type="EMBL" id="MDR7093174.1"/>
    </source>
</evidence>
<name>A0ABU1V6U8_9BURK</name>
<dbReference type="Gene3D" id="2.60.120.10">
    <property type="entry name" value="Jelly Rolls"/>
    <property type="match status" value="1"/>
</dbReference>
<feature type="domain" description="Cupin type-2" evidence="1">
    <location>
        <begin position="66"/>
        <end position="136"/>
    </location>
</feature>
<evidence type="ECO:0000313" key="3">
    <source>
        <dbReference type="Proteomes" id="UP001265550"/>
    </source>
</evidence>
<dbReference type="InterPro" id="IPR014710">
    <property type="entry name" value="RmlC-like_jellyroll"/>
</dbReference>
<gene>
    <name evidence="2" type="ORF">J2X09_000906</name>
</gene>
<protein>
    <submittedName>
        <fullName evidence="2">Mannose-6-phosphate isomerase-like protein (Cupin superfamily)</fullName>
    </submittedName>
</protein>